<accession>A0A4Y2BPI4</accession>
<proteinExistence type="predicted"/>
<keyword evidence="2" id="KW-1185">Reference proteome</keyword>
<dbReference type="AlphaFoldDB" id="A0A4Y2BPI4"/>
<name>A0A4Y2BPI4_ARAVE</name>
<gene>
    <name evidence="1" type="ORF">AVEN_266180_1</name>
</gene>
<dbReference type="EMBL" id="BGPR01160297">
    <property type="protein sequence ID" value="GBL93345.1"/>
    <property type="molecule type" value="Genomic_DNA"/>
</dbReference>
<evidence type="ECO:0000313" key="2">
    <source>
        <dbReference type="Proteomes" id="UP000499080"/>
    </source>
</evidence>
<organism evidence="1 2">
    <name type="scientific">Araneus ventricosus</name>
    <name type="common">Orbweaver spider</name>
    <name type="synonym">Epeira ventricosa</name>
    <dbReference type="NCBI Taxonomy" id="182803"/>
    <lineage>
        <taxon>Eukaryota</taxon>
        <taxon>Metazoa</taxon>
        <taxon>Ecdysozoa</taxon>
        <taxon>Arthropoda</taxon>
        <taxon>Chelicerata</taxon>
        <taxon>Arachnida</taxon>
        <taxon>Araneae</taxon>
        <taxon>Araneomorphae</taxon>
        <taxon>Entelegynae</taxon>
        <taxon>Araneoidea</taxon>
        <taxon>Araneidae</taxon>
        <taxon>Araneus</taxon>
    </lineage>
</organism>
<reference evidence="1 2" key="1">
    <citation type="journal article" date="2019" name="Sci. Rep.">
        <title>Orb-weaving spider Araneus ventricosus genome elucidates the spidroin gene catalogue.</title>
        <authorList>
            <person name="Kono N."/>
            <person name="Nakamura H."/>
            <person name="Ohtoshi R."/>
            <person name="Moran D.A.P."/>
            <person name="Shinohara A."/>
            <person name="Yoshida Y."/>
            <person name="Fujiwara M."/>
            <person name="Mori M."/>
            <person name="Tomita M."/>
            <person name="Arakawa K."/>
        </authorList>
    </citation>
    <scope>NUCLEOTIDE SEQUENCE [LARGE SCALE GENOMIC DNA]</scope>
</reference>
<evidence type="ECO:0000313" key="1">
    <source>
        <dbReference type="EMBL" id="GBL93345.1"/>
    </source>
</evidence>
<dbReference type="Proteomes" id="UP000499080">
    <property type="component" value="Unassembled WGS sequence"/>
</dbReference>
<sequence length="92" mass="10030">MCNDIDYICCIKLGCYATSSLLLRFIMPCTNSRSIGNDSVHLVLIKLGYCPILTLHLINLDALTEEVSTVNANAMASYYGVDKAGVAILTRL</sequence>
<comment type="caution">
    <text evidence="1">The sequence shown here is derived from an EMBL/GenBank/DDBJ whole genome shotgun (WGS) entry which is preliminary data.</text>
</comment>
<protein>
    <submittedName>
        <fullName evidence="1">Uncharacterized protein</fullName>
    </submittedName>
</protein>